<dbReference type="InterPro" id="IPR023380">
    <property type="entry name" value="DsbB-like_sf"/>
</dbReference>
<dbReference type="InterPro" id="IPR050183">
    <property type="entry name" value="DsbB"/>
</dbReference>
<dbReference type="GO" id="GO:0005886">
    <property type="term" value="C:plasma membrane"/>
    <property type="evidence" value="ECO:0007669"/>
    <property type="project" value="UniProtKB-SubCell"/>
</dbReference>
<dbReference type="Proteomes" id="UP000293172">
    <property type="component" value="Unassembled WGS sequence"/>
</dbReference>
<dbReference type="GO" id="GO:0015035">
    <property type="term" value="F:protein-disulfide reductase activity"/>
    <property type="evidence" value="ECO:0007669"/>
    <property type="project" value="InterPro"/>
</dbReference>
<evidence type="ECO:0000256" key="1">
    <source>
        <dbReference type="ARBA" id="ARBA00004651"/>
    </source>
</evidence>
<dbReference type="Pfam" id="PF02600">
    <property type="entry name" value="DsbB"/>
    <property type="match status" value="1"/>
</dbReference>
<dbReference type="OrthoDB" id="3711263at2"/>
<evidence type="ECO:0000313" key="9">
    <source>
        <dbReference type="EMBL" id="TBU97473.1"/>
    </source>
</evidence>
<dbReference type="PROSITE" id="PS51257">
    <property type="entry name" value="PROKAR_LIPOPROTEIN"/>
    <property type="match status" value="1"/>
</dbReference>
<dbReference type="PANTHER" id="PTHR36570:SF3">
    <property type="entry name" value="DISULFIDE BOND FORMATION PROTEIN B"/>
    <property type="match status" value="1"/>
</dbReference>
<evidence type="ECO:0000256" key="6">
    <source>
        <dbReference type="ARBA" id="ARBA00023136"/>
    </source>
</evidence>
<dbReference type="GO" id="GO:0006457">
    <property type="term" value="P:protein folding"/>
    <property type="evidence" value="ECO:0007669"/>
    <property type="project" value="InterPro"/>
</dbReference>
<keyword evidence="7" id="KW-0676">Redox-active center</keyword>
<reference evidence="9 10" key="1">
    <citation type="submission" date="2018-06" db="EMBL/GenBank/DDBJ databases">
        <title>Three novel Pseudomonas species isolated from symptomatic oak.</title>
        <authorList>
            <person name="Bueno-Gonzalez V."/>
            <person name="Brady C."/>
        </authorList>
    </citation>
    <scope>NUCLEOTIDE SEQUENCE [LARGE SCALE GENOMIC DNA]</scope>
    <source>
        <strain evidence="9 10">P6B</strain>
    </source>
</reference>
<gene>
    <name evidence="9" type="ORF">DNK44_00355</name>
</gene>
<dbReference type="PANTHER" id="PTHR36570">
    <property type="entry name" value="DISULFIDE BOND FORMATION PROTEIN B"/>
    <property type="match status" value="1"/>
</dbReference>
<name>A0A4Q9R9U3_9GAMM</name>
<organism evidence="9 10">
    <name type="scientific">Phytopseudomonas dryadis</name>
    <dbReference type="NCBI Taxonomy" id="2487520"/>
    <lineage>
        <taxon>Bacteria</taxon>
        <taxon>Pseudomonadati</taxon>
        <taxon>Pseudomonadota</taxon>
        <taxon>Gammaproteobacteria</taxon>
        <taxon>Pseudomonadales</taxon>
        <taxon>Pseudomonadaceae</taxon>
        <taxon>Phytopseudomonas</taxon>
    </lineage>
</organism>
<evidence type="ECO:0000256" key="4">
    <source>
        <dbReference type="ARBA" id="ARBA00022982"/>
    </source>
</evidence>
<protein>
    <submittedName>
        <fullName evidence="9">Disulfide bond formation protein B</fullName>
    </submittedName>
</protein>
<evidence type="ECO:0000256" key="8">
    <source>
        <dbReference type="SAM" id="Phobius"/>
    </source>
</evidence>
<keyword evidence="4" id="KW-0249">Electron transport</keyword>
<accession>A0A4Q9R9U3</accession>
<dbReference type="Gene3D" id="1.20.1550.10">
    <property type="entry name" value="DsbB-like"/>
    <property type="match status" value="1"/>
</dbReference>
<feature type="transmembrane region" description="Helical" evidence="8">
    <location>
        <begin position="67"/>
        <end position="85"/>
    </location>
</feature>
<evidence type="ECO:0000256" key="2">
    <source>
        <dbReference type="ARBA" id="ARBA00022475"/>
    </source>
</evidence>
<dbReference type="SUPFAM" id="SSF158442">
    <property type="entry name" value="DsbB-like"/>
    <property type="match status" value="1"/>
</dbReference>
<sequence length="168" mass="18368">MSRFATPATLLLLIALACVAMLGGALVAQHLFGWEPCTLCVQIRLWLALAALLALLLSAASAARQTWLAFLAWPLLLAATGMALVDNAHVVLIELGIMESFSCSPFPFYYQWLPLHEYWPGVFMSGGVCGQNDYTILGLPFTLWTLLSIAALAALVLFSLWRSIRGKR</sequence>
<dbReference type="RefSeq" id="WP_131197068.1">
    <property type="nucleotide sequence ID" value="NZ_QJUL01000001.1"/>
</dbReference>
<evidence type="ECO:0000256" key="7">
    <source>
        <dbReference type="ARBA" id="ARBA00023284"/>
    </source>
</evidence>
<comment type="subcellular location">
    <subcellularLocation>
        <location evidence="1">Cell membrane</location>
        <topology evidence="1">Multi-pass membrane protein</topology>
    </subcellularLocation>
</comment>
<proteinExistence type="predicted"/>
<keyword evidence="3 8" id="KW-0812">Transmembrane</keyword>
<feature type="transmembrane region" description="Helical" evidence="8">
    <location>
        <begin position="43"/>
        <end position="60"/>
    </location>
</feature>
<evidence type="ECO:0000256" key="5">
    <source>
        <dbReference type="ARBA" id="ARBA00022989"/>
    </source>
</evidence>
<keyword evidence="5 8" id="KW-1133">Transmembrane helix</keyword>
<evidence type="ECO:0000313" key="10">
    <source>
        <dbReference type="Proteomes" id="UP000293172"/>
    </source>
</evidence>
<keyword evidence="6 8" id="KW-0472">Membrane</keyword>
<dbReference type="InterPro" id="IPR003752">
    <property type="entry name" value="DiS_bond_form_DsbB/BdbC"/>
</dbReference>
<feature type="transmembrane region" description="Helical" evidence="8">
    <location>
        <begin position="141"/>
        <end position="161"/>
    </location>
</feature>
<comment type="caution">
    <text evidence="9">The sequence shown here is derived from an EMBL/GenBank/DDBJ whole genome shotgun (WGS) entry which is preliminary data.</text>
</comment>
<dbReference type="AlphaFoldDB" id="A0A4Q9R9U3"/>
<keyword evidence="2" id="KW-1003">Cell membrane</keyword>
<evidence type="ECO:0000256" key="3">
    <source>
        <dbReference type="ARBA" id="ARBA00022692"/>
    </source>
</evidence>
<keyword evidence="4" id="KW-0813">Transport</keyword>
<dbReference type="EMBL" id="QJUL01000001">
    <property type="protein sequence ID" value="TBU97473.1"/>
    <property type="molecule type" value="Genomic_DNA"/>
</dbReference>